<dbReference type="AlphaFoldDB" id="A0A0K2TLK9"/>
<dbReference type="EMBL" id="HACA01009458">
    <property type="protein sequence ID" value="CDW26819.1"/>
    <property type="molecule type" value="Transcribed_RNA"/>
</dbReference>
<evidence type="ECO:0000313" key="1">
    <source>
        <dbReference type="EMBL" id="CDW26819.1"/>
    </source>
</evidence>
<proteinExistence type="predicted"/>
<protein>
    <submittedName>
        <fullName evidence="1">Uncharacterized protein</fullName>
    </submittedName>
</protein>
<name>A0A0K2TLK9_LEPSM</name>
<sequence>MLRTLKVKRRRTKSLTNDLYLKILKKSKKFWKFLSCLILFRS</sequence>
<reference evidence="1" key="1">
    <citation type="submission" date="2014-05" db="EMBL/GenBank/DDBJ databases">
        <authorList>
            <person name="Chronopoulou M."/>
        </authorList>
    </citation>
    <scope>NUCLEOTIDE SEQUENCE</scope>
    <source>
        <tissue evidence="1">Whole organism</tissue>
    </source>
</reference>
<accession>A0A0K2TLK9</accession>
<organism evidence="1">
    <name type="scientific">Lepeophtheirus salmonis</name>
    <name type="common">Salmon louse</name>
    <name type="synonym">Caligus salmonis</name>
    <dbReference type="NCBI Taxonomy" id="72036"/>
    <lineage>
        <taxon>Eukaryota</taxon>
        <taxon>Metazoa</taxon>
        <taxon>Ecdysozoa</taxon>
        <taxon>Arthropoda</taxon>
        <taxon>Crustacea</taxon>
        <taxon>Multicrustacea</taxon>
        <taxon>Hexanauplia</taxon>
        <taxon>Copepoda</taxon>
        <taxon>Siphonostomatoida</taxon>
        <taxon>Caligidae</taxon>
        <taxon>Lepeophtheirus</taxon>
    </lineage>
</organism>